<name>A0A482V7G8_ASBVE</name>
<dbReference type="SUPFAM" id="SSF53474">
    <property type="entry name" value="alpha/beta-Hydrolases"/>
    <property type="match status" value="1"/>
</dbReference>
<comment type="caution">
    <text evidence="7">The sequence shown here is derived from an EMBL/GenBank/DDBJ whole genome shotgun (WGS) entry which is preliminary data.</text>
</comment>
<proteinExistence type="inferred from homology"/>
<keyword evidence="3" id="KW-0378">Hydrolase</keyword>
<gene>
    <name evidence="7" type="ORF">BDFB_013909</name>
</gene>
<dbReference type="PANTHER" id="PTHR43142">
    <property type="entry name" value="CARBOXYLIC ESTER HYDROLASE"/>
    <property type="match status" value="1"/>
</dbReference>
<feature type="non-terminal residue" evidence="7">
    <location>
        <position position="164"/>
    </location>
</feature>
<evidence type="ECO:0000313" key="7">
    <source>
        <dbReference type="EMBL" id="RZB39141.1"/>
    </source>
</evidence>
<reference evidence="7 8" key="1">
    <citation type="submission" date="2017-03" db="EMBL/GenBank/DDBJ databases">
        <title>Genome of the blue death feigning beetle - Asbolus verrucosus.</title>
        <authorList>
            <person name="Rider S.D."/>
        </authorList>
    </citation>
    <scope>NUCLEOTIDE SEQUENCE [LARGE SCALE GENOMIC DNA]</scope>
    <source>
        <strain evidence="7">Butters</strain>
        <tissue evidence="7">Head and leg muscle</tissue>
    </source>
</reference>
<protein>
    <submittedName>
        <fullName evidence="7">COesterase domain containing protein</fullName>
    </submittedName>
</protein>
<dbReference type="AlphaFoldDB" id="A0A482V7G8"/>
<accession>A0A482V7G8</accession>
<evidence type="ECO:0000256" key="1">
    <source>
        <dbReference type="ARBA" id="ARBA00005964"/>
    </source>
</evidence>
<keyword evidence="8" id="KW-1185">Reference proteome</keyword>
<dbReference type="InterPro" id="IPR002018">
    <property type="entry name" value="CarbesteraseB"/>
</dbReference>
<comment type="similarity">
    <text evidence="1">Belongs to the type-B carboxylesterase/lipase family.</text>
</comment>
<dbReference type="InterPro" id="IPR029058">
    <property type="entry name" value="AB_hydrolase_fold"/>
</dbReference>
<organism evidence="7 8">
    <name type="scientific">Asbolus verrucosus</name>
    <name type="common">Desert ironclad beetle</name>
    <dbReference type="NCBI Taxonomy" id="1661398"/>
    <lineage>
        <taxon>Eukaryota</taxon>
        <taxon>Metazoa</taxon>
        <taxon>Ecdysozoa</taxon>
        <taxon>Arthropoda</taxon>
        <taxon>Hexapoda</taxon>
        <taxon>Insecta</taxon>
        <taxon>Pterygota</taxon>
        <taxon>Neoptera</taxon>
        <taxon>Endopterygota</taxon>
        <taxon>Coleoptera</taxon>
        <taxon>Polyphaga</taxon>
        <taxon>Cucujiformia</taxon>
        <taxon>Tenebrionidae</taxon>
        <taxon>Pimeliinae</taxon>
        <taxon>Asbolus</taxon>
    </lineage>
</organism>
<evidence type="ECO:0000313" key="8">
    <source>
        <dbReference type="Proteomes" id="UP000292052"/>
    </source>
</evidence>
<dbReference type="Gene3D" id="3.40.50.1820">
    <property type="entry name" value="alpha/beta hydrolase"/>
    <property type="match status" value="1"/>
</dbReference>
<dbReference type="OrthoDB" id="6846267at2759"/>
<dbReference type="GO" id="GO:0052689">
    <property type="term" value="F:carboxylic ester hydrolase activity"/>
    <property type="evidence" value="ECO:0007669"/>
    <property type="project" value="UniProtKB-KW"/>
</dbReference>
<dbReference type="Proteomes" id="UP000292052">
    <property type="component" value="Unassembled WGS sequence"/>
</dbReference>
<dbReference type="InterPro" id="IPR019819">
    <property type="entry name" value="Carboxylesterase_B_CS"/>
</dbReference>
<evidence type="ECO:0000256" key="2">
    <source>
        <dbReference type="ARBA" id="ARBA00022487"/>
    </source>
</evidence>
<dbReference type="PANTHER" id="PTHR43142:SF1">
    <property type="entry name" value="CARBOXYLIC ESTER HYDROLASE"/>
    <property type="match status" value="1"/>
</dbReference>
<dbReference type="Pfam" id="PF00135">
    <property type="entry name" value="COesterase"/>
    <property type="match status" value="1"/>
</dbReference>
<feature type="domain" description="Carboxylesterase type B" evidence="6">
    <location>
        <begin position="24"/>
        <end position="157"/>
    </location>
</feature>
<sequence>MYAKLLFIIFLQVDFSCFFAQTNEPLVHLPNGWIRGRQDVTVKNVTFYAFEKIPFAAPPVGDLRFKPPQPPQNWSNILNTTHLDKICFQLSRKGPESEDCLYLNVFTPQISGDGLPVMFYVHGGGFYDGTARNLGPDLFIDNGVIFVAANCRLGPFGSCFYFPN</sequence>
<evidence type="ECO:0000256" key="3">
    <source>
        <dbReference type="ARBA" id="ARBA00022801"/>
    </source>
</evidence>
<keyword evidence="2" id="KW-0719">Serine esterase</keyword>
<evidence type="ECO:0000256" key="4">
    <source>
        <dbReference type="ARBA" id="ARBA00023180"/>
    </source>
</evidence>
<dbReference type="STRING" id="1661398.A0A482V7G8"/>
<evidence type="ECO:0000259" key="6">
    <source>
        <dbReference type="Pfam" id="PF00135"/>
    </source>
</evidence>
<evidence type="ECO:0000256" key="5">
    <source>
        <dbReference type="SAM" id="SignalP"/>
    </source>
</evidence>
<dbReference type="PROSITE" id="PS00941">
    <property type="entry name" value="CARBOXYLESTERASE_B_2"/>
    <property type="match status" value="1"/>
</dbReference>
<feature type="chain" id="PRO_5019716819" evidence="5">
    <location>
        <begin position="21"/>
        <end position="164"/>
    </location>
</feature>
<keyword evidence="5" id="KW-0732">Signal</keyword>
<dbReference type="EMBL" id="QDEB01130847">
    <property type="protein sequence ID" value="RZB39141.1"/>
    <property type="molecule type" value="Genomic_DNA"/>
</dbReference>
<feature type="signal peptide" evidence="5">
    <location>
        <begin position="1"/>
        <end position="20"/>
    </location>
</feature>
<keyword evidence="4" id="KW-0325">Glycoprotein</keyword>